<keyword evidence="10" id="KW-1185">Reference proteome</keyword>
<evidence type="ECO:0000313" key="10">
    <source>
        <dbReference type="Proteomes" id="UP000243784"/>
    </source>
</evidence>
<dbReference type="PROSITE" id="PS00761">
    <property type="entry name" value="SPASE_I_3"/>
    <property type="match status" value="1"/>
</dbReference>
<comment type="similarity">
    <text evidence="3 7">Belongs to the peptidase S26 family.</text>
</comment>
<dbReference type="GO" id="GO:0009003">
    <property type="term" value="F:signal peptidase activity"/>
    <property type="evidence" value="ECO:0007669"/>
    <property type="project" value="UniProtKB-EC"/>
</dbReference>
<dbReference type="Proteomes" id="UP000243784">
    <property type="component" value="Chromosome"/>
</dbReference>
<accession>A0A1D9DYH5</accession>
<evidence type="ECO:0000256" key="2">
    <source>
        <dbReference type="ARBA" id="ARBA00004401"/>
    </source>
</evidence>
<dbReference type="CDD" id="cd06530">
    <property type="entry name" value="S26_SPase_I"/>
    <property type="match status" value="1"/>
</dbReference>
<keyword evidence="7" id="KW-1133">Transmembrane helix</keyword>
<proteinExistence type="inferred from homology"/>
<dbReference type="PRINTS" id="PR00727">
    <property type="entry name" value="LEADERPTASE"/>
</dbReference>
<dbReference type="STRING" id="535712.A4Z71_02365"/>
<keyword evidence="7" id="KW-0472">Membrane</keyword>
<protein>
    <recommendedName>
        <fullName evidence="4 7">Signal peptidase I</fullName>
        <ecNumber evidence="4 7">3.4.21.89</ecNumber>
    </recommendedName>
</protein>
<dbReference type="GO" id="GO:0005886">
    <property type="term" value="C:plasma membrane"/>
    <property type="evidence" value="ECO:0007669"/>
    <property type="project" value="UniProtKB-SubCell"/>
</dbReference>
<feature type="active site" evidence="6">
    <location>
        <position position="66"/>
    </location>
</feature>
<evidence type="ECO:0000256" key="1">
    <source>
        <dbReference type="ARBA" id="ARBA00000677"/>
    </source>
</evidence>
<feature type="transmembrane region" description="Helical" evidence="7">
    <location>
        <begin position="30"/>
        <end position="52"/>
    </location>
</feature>
<comment type="catalytic activity">
    <reaction evidence="1 7">
        <text>Cleavage of hydrophobic, N-terminal signal or leader sequences from secreted and periplasmic proteins.</text>
        <dbReference type="EC" id="3.4.21.89"/>
    </reaction>
</comment>
<dbReference type="InterPro" id="IPR000223">
    <property type="entry name" value="Pept_S26A_signal_pept_1"/>
</dbReference>
<dbReference type="NCBIfam" id="TIGR02227">
    <property type="entry name" value="sigpep_I_bact"/>
    <property type="match status" value="1"/>
</dbReference>
<dbReference type="Gene3D" id="2.10.109.10">
    <property type="entry name" value="Umud Fragment, subunit A"/>
    <property type="match status" value="1"/>
</dbReference>
<dbReference type="GO" id="GO:0006465">
    <property type="term" value="P:signal peptide processing"/>
    <property type="evidence" value="ECO:0007669"/>
    <property type="project" value="InterPro"/>
</dbReference>
<comment type="subcellular location">
    <subcellularLocation>
        <location evidence="2">Cell membrane</location>
        <topology evidence="2">Single-pass type II membrane protein</topology>
    </subcellularLocation>
    <subcellularLocation>
        <location evidence="7">Membrane</location>
        <topology evidence="7">Single-pass type II membrane protein</topology>
    </subcellularLocation>
</comment>
<evidence type="ECO:0000256" key="4">
    <source>
        <dbReference type="ARBA" id="ARBA00013208"/>
    </source>
</evidence>
<keyword evidence="7" id="KW-0645">Protease</keyword>
<dbReference type="EC" id="3.4.21.89" evidence="4 7"/>
<dbReference type="KEGG" id="rpla:A4Z71_02365"/>
<organism evidence="9 10">
    <name type="scientific">Candidatus Rhodoluna planktonica</name>
    <dbReference type="NCBI Taxonomy" id="535712"/>
    <lineage>
        <taxon>Bacteria</taxon>
        <taxon>Bacillati</taxon>
        <taxon>Actinomycetota</taxon>
        <taxon>Actinomycetes</taxon>
        <taxon>Micrococcales</taxon>
        <taxon>Microbacteriaceae</taxon>
        <taxon>Luna cluster</taxon>
        <taxon>Luna-1 subcluster</taxon>
        <taxon>Rhodoluna</taxon>
    </lineage>
</organism>
<dbReference type="InterPro" id="IPR019533">
    <property type="entry name" value="Peptidase_S26"/>
</dbReference>
<dbReference type="PANTHER" id="PTHR43390">
    <property type="entry name" value="SIGNAL PEPTIDASE I"/>
    <property type="match status" value="1"/>
</dbReference>
<dbReference type="InterPro" id="IPR036286">
    <property type="entry name" value="LexA/Signal_pep-like_sf"/>
</dbReference>
<evidence type="ECO:0000313" key="9">
    <source>
        <dbReference type="EMBL" id="AOY55853.1"/>
    </source>
</evidence>
<dbReference type="InterPro" id="IPR019758">
    <property type="entry name" value="Pept_S26A_signal_pept_1_CS"/>
</dbReference>
<evidence type="ECO:0000259" key="8">
    <source>
        <dbReference type="Pfam" id="PF10502"/>
    </source>
</evidence>
<dbReference type="SUPFAM" id="SSF51306">
    <property type="entry name" value="LexA/Signal peptidase"/>
    <property type="match status" value="1"/>
</dbReference>
<dbReference type="EMBL" id="CP015208">
    <property type="protein sequence ID" value="AOY55853.1"/>
    <property type="molecule type" value="Genomic_DNA"/>
</dbReference>
<dbReference type="RefSeq" id="WP_070954365.1">
    <property type="nucleotide sequence ID" value="NZ_CP015208.1"/>
</dbReference>
<keyword evidence="7" id="KW-0812">Transmembrane</keyword>
<dbReference type="AlphaFoldDB" id="A0A1D9DYH5"/>
<reference evidence="9 10" key="1">
    <citation type="journal article" date="2016" name="Biochim. Biophys. Acta">
        <title>Photochemical characterization of actinorhodopsin and its functional existence in the natural host.</title>
        <authorList>
            <person name="Nakamura S."/>
            <person name="Kikukawa T."/>
            <person name="Tamogami J."/>
            <person name="Kamiya M."/>
            <person name="Aizawa T."/>
            <person name="Hahn M.W."/>
            <person name="Ihara K."/>
            <person name="Kamo N."/>
            <person name="Demura M."/>
        </authorList>
    </citation>
    <scope>NUCLEOTIDE SEQUENCE [LARGE SCALE GENOMIC DNA]</scope>
    <source>
        <strain evidence="9 10">MWH-Dar1</strain>
    </source>
</reference>
<dbReference type="Pfam" id="PF10502">
    <property type="entry name" value="Peptidase_S26"/>
    <property type="match status" value="1"/>
</dbReference>
<evidence type="ECO:0000256" key="7">
    <source>
        <dbReference type="RuleBase" id="RU362042"/>
    </source>
</evidence>
<dbReference type="PANTHER" id="PTHR43390:SF1">
    <property type="entry name" value="CHLOROPLAST PROCESSING PEPTIDASE"/>
    <property type="match status" value="1"/>
</dbReference>
<dbReference type="OrthoDB" id="9815782at2"/>
<sequence length="250" mass="27582">MTNLGQFEGPKRRAPRSPLATKWRRFRKNVFVSLAIDLLVIVGTALVLSLLIKTFLIRSFFIPSGSMLETLQIDDRIIVNELVPDIVPLNRGDIVVFKDPGGWLGLAPEIQLDPLSAAGEWLLSAFGIAAPDSSQHLVKRVIGLPGDHVVCCDVDGKLTINGQPITEPYLAPGAKPSEVEFDVVVPEGSFWVMGDNRPNSEDSRFHDDLPSKGFVGAEFVVGRAFVISWPFSNFTWLDNYPDVFKDVPKP</sequence>
<gene>
    <name evidence="9" type="ORF">A4Z71_02365</name>
</gene>
<name>A0A1D9DYH5_9MICO</name>
<feature type="domain" description="Peptidase S26" evidence="8">
    <location>
        <begin position="37"/>
        <end position="229"/>
    </location>
</feature>
<evidence type="ECO:0000256" key="3">
    <source>
        <dbReference type="ARBA" id="ARBA00009370"/>
    </source>
</evidence>
<keyword evidence="5 7" id="KW-0378">Hydrolase</keyword>
<dbReference type="GO" id="GO:0004252">
    <property type="term" value="F:serine-type endopeptidase activity"/>
    <property type="evidence" value="ECO:0007669"/>
    <property type="project" value="InterPro"/>
</dbReference>
<evidence type="ECO:0000256" key="6">
    <source>
        <dbReference type="PIRSR" id="PIRSR600223-1"/>
    </source>
</evidence>
<evidence type="ECO:0000256" key="5">
    <source>
        <dbReference type="ARBA" id="ARBA00022801"/>
    </source>
</evidence>
<feature type="active site" evidence="6">
    <location>
        <position position="139"/>
    </location>
</feature>